<dbReference type="AlphaFoldDB" id="A0A8B4VIG3"/>
<evidence type="ECO:0000313" key="2">
    <source>
        <dbReference type="Proteomes" id="UP000258253"/>
    </source>
</evidence>
<proteinExistence type="predicted"/>
<dbReference type="Proteomes" id="UP000258253">
    <property type="component" value="Unassembled WGS sequence"/>
</dbReference>
<gene>
    <name evidence="1" type="ORF">SAMEA3538828_02130</name>
</gene>
<protein>
    <submittedName>
        <fullName evidence="1">Uncharacterized protein</fullName>
    </submittedName>
</protein>
<evidence type="ECO:0000313" key="1">
    <source>
        <dbReference type="EMBL" id="SYR37981.1"/>
    </source>
</evidence>
<dbReference type="EMBL" id="ULCI01000008">
    <property type="protein sequence ID" value="SYR37981.1"/>
    <property type="molecule type" value="Genomic_DNA"/>
</dbReference>
<comment type="caution">
    <text evidence="1">The sequence shown here is derived from an EMBL/GenBank/DDBJ whole genome shotgun (WGS) entry which is preliminary data.</text>
</comment>
<name>A0A8B4VIG3_KLEPN</name>
<accession>A0A8B4VIG3</accession>
<organism evidence="1 2">
    <name type="scientific">Klebsiella pneumoniae</name>
    <dbReference type="NCBI Taxonomy" id="573"/>
    <lineage>
        <taxon>Bacteria</taxon>
        <taxon>Pseudomonadati</taxon>
        <taxon>Pseudomonadota</taxon>
        <taxon>Gammaproteobacteria</taxon>
        <taxon>Enterobacterales</taxon>
        <taxon>Enterobacteriaceae</taxon>
        <taxon>Klebsiella/Raoultella group</taxon>
        <taxon>Klebsiella</taxon>
        <taxon>Klebsiella pneumoniae complex</taxon>
    </lineage>
</organism>
<sequence>MGFTLPRTSNGRDFQLVKTVSGNQFRDKCGLHRIGIGVIRVRPRNQRIGVAGLTCAAGIPRTTNNIRARIVEIDITRHIGLHDNLFTTPASHPPENSSEITQYGVGVVTLLNIDIADITRLHAIAAPTIGNQLIAILCNRVKCPFGDIHAGETIAKTETIRDNNVVINPRRVVSPCPFEPPCPCAGIFARFRVIVVRNADNTPTRLAGDLRDRTIELAGVKLDI</sequence>
<reference evidence="1 2" key="1">
    <citation type="submission" date="2018-08" db="EMBL/GenBank/DDBJ databases">
        <authorList>
            <consortium name="Pathogen Informatics"/>
        </authorList>
    </citation>
    <scope>NUCLEOTIDE SEQUENCE [LARGE SCALE GENOMIC DNA]</scope>
    <source>
        <strain evidence="1 2">EuSCAPE_HU047</strain>
    </source>
</reference>